<evidence type="ECO:0000313" key="2">
    <source>
        <dbReference type="Proteomes" id="UP000235388"/>
    </source>
</evidence>
<reference evidence="1 2" key="1">
    <citation type="submission" date="2017-11" db="EMBL/GenBank/DDBJ databases">
        <title>De novo assembly and phasing of dikaryotic genomes from two isolates of Puccinia coronata f. sp. avenae, the causal agent of oat crown rust.</title>
        <authorList>
            <person name="Miller M.E."/>
            <person name="Zhang Y."/>
            <person name="Omidvar V."/>
            <person name="Sperschneider J."/>
            <person name="Schwessinger B."/>
            <person name="Raley C."/>
            <person name="Palmer J.M."/>
            <person name="Garnica D."/>
            <person name="Upadhyaya N."/>
            <person name="Rathjen J."/>
            <person name="Taylor J.M."/>
            <person name="Park R.F."/>
            <person name="Dodds P.N."/>
            <person name="Hirsch C.D."/>
            <person name="Kianian S.F."/>
            <person name="Figueroa M."/>
        </authorList>
    </citation>
    <scope>NUCLEOTIDE SEQUENCE [LARGE SCALE GENOMIC DNA]</scope>
    <source>
        <strain evidence="1">12NC29</strain>
    </source>
</reference>
<dbReference type="AlphaFoldDB" id="A0A2N5SB06"/>
<organism evidence="1 2">
    <name type="scientific">Puccinia coronata f. sp. avenae</name>
    <dbReference type="NCBI Taxonomy" id="200324"/>
    <lineage>
        <taxon>Eukaryota</taxon>
        <taxon>Fungi</taxon>
        <taxon>Dikarya</taxon>
        <taxon>Basidiomycota</taxon>
        <taxon>Pucciniomycotina</taxon>
        <taxon>Pucciniomycetes</taxon>
        <taxon>Pucciniales</taxon>
        <taxon>Pucciniaceae</taxon>
        <taxon>Puccinia</taxon>
    </lineage>
</organism>
<evidence type="ECO:0000313" key="1">
    <source>
        <dbReference type="EMBL" id="PLW10394.1"/>
    </source>
</evidence>
<keyword evidence="2" id="KW-1185">Reference proteome</keyword>
<accession>A0A2N5SB06</accession>
<comment type="caution">
    <text evidence="1">The sequence shown here is derived from an EMBL/GenBank/DDBJ whole genome shotgun (WGS) entry which is preliminary data.</text>
</comment>
<dbReference type="EMBL" id="PGCJ01001061">
    <property type="protein sequence ID" value="PLW10394.1"/>
    <property type="molecule type" value="Genomic_DNA"/>
</dbReference>
<protein>
    <submittedName>
        <fullName evidence="1">Uncharacterized protein</fullName>
    </submittedName>
</protein>
<proteinExistence type="predicted"/>
<sequence>MISCLNDYFPSHQRLHSESGSAGLFTALVDCGISNKIWNALLLLNSNNSAANAEGLEELHQGNLDLTMDDLDDAAPELESDAEALPPIIDFDAPPLKLQRYWY</sequence>
<dbReference type="Proteomes" id="UP000235388">
    <property type="component" value="Unassembled WGS sequence"/>
</dbReference>
<name>A0A2N5SB06_9BASI</name>
<gene>
    <name evidence="1" type="ORF">PCANC_19701</name>
</gene>